<organism evidence="2">
    <name type="scientific">Chromera velia CCMP2878</name>
    <dbReference type="NCBI Taxonomy" id="1169474"/>
    <lineage>
        <taxon>Eukaryota</taxon>
        <taxon>Sar</taxon>
        <taxon>Alveolata</taxon>
        <taxon>Colpodellida</taxon>
        <taxon>Chromeraceae</taxon>
        <taxon>Chromera</taxon>
    </lineage>
</organism>
<name>A0A0G4IFS8_9ALVE</name>
<feature type="region of interest" description="Disordered" evidence="1">
    <location>
        <begin position="23"/>
        <end position="87"/>
    </location>
</feature>
<feature type="compositionally biased region" description="Pro residues" evidence="1">
    <location>
        <begin position="338"/>
        <end position="352"/>
    </location>
</feature>
<evidence type="ECO:0000256" key="1">
    <source>
        <dbReference type="SAM" id="MobiDB-lite"/>
    </source>
</evidence>
<feature type="compositionally biased region" description="Polar residues" evidence="1">
    <location>
        <begin position="360"/>
        <end position="369"/>
    </location>
</feature>
<feature type="region of interest" description="Disordered" evidence="1">
    <location>
        <begin position="506"/>
        <end position="526"/>
    </location>
</feature>
<dbReference type="VEuPathDB" id="CryptoDB:Cvel_2504"/>
<proteinExistence type="predicted"/>
<evidence type="ECO:0000313" key="2">
    <source>
        <dbReference type="EMBL" id="CEM56110.1"/>
    </source>
</evidence>
<accession>A0A0G4IFS8</accession>
<feature type="compositionally biased region" description="Polar residues" evidence="1">
    <location>
        <begin position="423"/>
        <end position="438"/>
    </location>
</feature>
<feature type="compositionally biased region" description="Low complexity" evidence="1">
    <location>
        <begin position="239"/>
        <end position="261"/>
    </location>
</feature>
<feature type="compositionally biased region" description="Pro residues" evidence="1">
    <location>
        <begin position="387"/>
        <end position="404"/>
    </location>
</feature>
<protein>
    <submittedName>
        <fullName evidence="2">Uncharacterized protein</fullName>
    </submittedName>
</protein>
<feature type="region of interest" description="Disordered" evidence="1">
    <location>
        <begin position="306"/>
        <end position="450"/>
    </location>
</feature>
<dbReference type="AlphaFoldDB" id="A0A0G4IFS8"/>
<reference evidence="2" key="1">
    <citation type="submission" date="2014-11" db="EMBL/GenBank/DDBJ databases">
        <authorList>
            <person name="Otto D Thomas"/>
            <person name="Naeem Raeece"/>
        </authorList>
    </citation>
    <scope>NUCLEOTIDE SEQUENCE</scope>
</reference>
<feature type="compositionally biased region" description="Low complexity" evidence="1">
    <location>
        <begin position="23"/>
        <end position="33"/>
    </location>
</feature>
<feature type="compositionally biased region" description="Polar residues" evidence="1">
    <location>
        <begin position="63"/>
        <end position="78"/>
    </location>
</feature>
<feature type="region of interest" description="Disordered" evidence="1">
    <location>
        <begin position="230"/>
        <end position="267"/>
    </location>
</feature>
<sequence>MANPKQGNALTLPSAAFDNRTTLSPLLSSSTSPIKNPAGLTKDPPAPRDPYAVPRDPSPTGPAASNSHFSRVLSSDTTPVRPPEGMAVENVKSFPGAIATGILNGPPQGRTGLLYAAPAPAHTLPHTVPPSAYGDRVKDLAAKWDLSLFSSPDIAPPIAPHPSTHILPDLHVEAGLYRGLNVFPVVPSPLPNVHTLGAVTIKERKGVQKRYLAAAPTLLAEVGAYWDQEARKRDKETQSDPLPVDALPLPSSSSSAMPTLSEEPGNMTVGKGGILQREANPLNQNSTIILTESLPLQHALPAHAPTAGDQKEMAEGNGGPAGQNPPLTLTPSPVAATSPPPPTVHAPVPVQPAPALTNVPAPSTNTASAIPSPCLKCKERAQEAKRPSPPPPAPSPPPSSPPKPPSRHAQTDTEGLPLLPPTRQKSSLNRQSVVSEQTEVWEGDAGPPDNGDLLKNTYQVGAALFTQRAFFFYDLVSGRHARNPRARGSDFGVVLDGDAERWRKRQASKAIGSRSEGLPPSPRGREVVIEKGPSGRPVLLFKRHTDDTHTSCFAKDEAGLPLLVVPSDVLSTGDGASLVIGRDPHSAASGGCVSVLCNVRLRDVEAHKGSDPETGELRLVIEDGTDGAPLVLFRKADNKSAELKKGAGTDEEDENSGKLCTQMIDRDECGQPLKFRREMTEGVAGSETATDVIQVVGRARDGERYIVARYRRPRTREGNAETHQADNE</sequence>
<feature type="compositionally biased region" description="Basic and acidic residues" evidence="1">
    <location>
        <begin position="376"/>
        <end position="386"/>
    </location>
</feature>
<dbReference type="EMBL" id="CDMZ01005942">
    <property type="protein sequence ID" value="CEM56110.1"/>
    <property type="molecule type" value="Genomic_DNA"/>
</dbReference>
<gene>
    <name evidence="2" type="ORF">Cvel_2504</name>
</gene>